<dbReference type="SUPFAM" id="SSF49265">
    <property type="entry name" value="Fibronectin type III"/>
    <property type="match status" value="2"/>
</dbReference>
<comment type="subcellular location">
    <subcellularLocation>
        <location evidence="1">Cell projection</location>
    </subcellularLocation>
    <subcellularLocation>
        <location evidence="2">Secreted</location>
    </subcellularLocation>
</comment>
<feature type="domain" description="Fibronectin type-III" evidence="12">
    <location>
        <begin position="796"/>
        <end position="884"/>
    </location>
</feature>
<dbReference type="SUPFAM" id="SSF57196">
    <property type="entry name" value="EGF/Laminin"/>
    <property type="match status" value="3"/>
</dbReference>
<dbReference type="SMART" id="SM00060">
    <property type="entry name" value="FN3"/>
    <property type="match status" value="4"/>
</dbReference>
<evidence type="ECO:0000259" key="11">
    <source>
        <dbReference type="PROSITE" id="PS50027"/>
    </source>
</evidence>
<dbReference type="GO" id="GO:0009888">
    <property type="term" value="P:tissue development"/>
    <property type="evidence" value="ECO:0007669"/>
    <property type="project" value="TreeGrafter"/>
</dbReference>
<feature type="domain" description="Laminin EGF-like" evidence="11">
    <location>
        <begin position="740"/>
        <end position="790"/>
    </location>
</feature>
<evidence type="ECO:0000256" key="5">
    <source>
        <dbReference type="ARBA" id="ARBA00022737"/>
    </source>
</evidence>
<evidence type="ECO:0000256" key="10">
    <source>
        <dbReference type="PROSITE-ProRule" id="PRU00460"/>
    </source>
</evidence>
<dbReference type="PRINTS" id="PR00011">
    <property type="entry name" value="EGFLAMININ"/>
</dbReference>
<dbReference type="SMART" id="SM00136">
    <property type="entry name" value="LamNT"/>
    <property type="match status" value="1"/>
</dbReference>
<keyword evidence="9 10" id="KW-0424">Laminin EGF-like domain</keyword>
<keyword evidence="4" id="KW-0732">Signal</keyword>
<keyword evidence="7" id="KW-0325">Glycoprotein</keyword>
<dbReference type="Pfam" id="PF00041">
    <property type="entry name" value="fn3"/>
    <property type="match status" value="3"/>
</dbReference>
<feature type="domain" description="Laminin EGF-like" evidence="11">
    <location>
        <begin position="638"/>
        <end position="688"/>
    </location>
</feature>
<feature type="domain" description="Fibronectin type-III" evidence="12">
    <location>
        <begin position="984"/>
        <end position="1104"/>
    </location>
</feature>
<keyword evidence="8" id="KW-0966">Cell projection</keyword>
<evidence type="ECO:0008006" key="15">
    <source>
        <dbReference type="Google" id="ProtNLM"/>
    </source>
</evidence>
<dbReference type="GeneTree" id="ENSGT00940000158456"/>
<evidence type="ECO:0000259" key="13">
    <source>
        <dbReference type="PROSITE" id="PS51117"/>
    </source>
</evidence>
<proteinExistence type="predicted"/>
<dbReference type="Gene3D" id="2.60.120.260">
    <property type="entry name" value="Galactose-binding domain-like"/>
    <property type="match status" value="1"/>
</dbReference>
<name>S4RRB3_PETMA</name>
<dbReference type="Pfam" id="PF00055">
    <property type="entry name" value="Laminin_N"/>
    <property type="match status" value="1"/>
</dbReference>
<feature type="disulfide bond" evidence="10">
    <location>
        <begin position="672"/>
        <end position="686"/>
    </location>
</feature>
<dbReference type="STRING" id="7757.ENSPMAP00000007749"/>
<dbReference type="FunFam" id="2.60.40.10:FF:001882">
    <property type="entry name" value="Usherin"/>
    <property type="match status" value="1"/>
</dbReference>
<dbReference type="InterPro" id="IPR008211">
    <property type="entry name" value="Laminin_N"/>
</dbReference>
<feature type="disulfide bond" evidence="10">
    <location>
        <begin position="742"/>
        <end position="759"/>
    </location>
</feature>
<reference evidence="14" key="1">
    <citation type="submission" date="2025-08" db="UniProtKB">
        <authorList>
            <consortium name="Ensembl"/>
        </authorList>
    </citation>
    <scope>IDENTIFICATION</scope>
</reference>
<evidence type="ECO:0000256" key="9">
    <source>
        <dbReference type="ARBA" id="ARBA00023292"/>
    </source>
</evidence>
<evidence type="ECO:0000256" key="2">
    <source>
        <dbReference type="ARBA" id="ARBA00004613"/>
    </source>
</evidence>
<dbReference type="CDD" id="cd00063">
    <property type="entry name" value="FN3"/>
    <property type="match status" value="4"/>
</dbReference>
<feature type="disulfide bond" evidence="10">
    <location>
        <begin position="723"/>
        <end position="737"/>
    </location>
</feature>
<feature type="domain" description="Laminin N-terminal" evidence="13">
    <location>
        <begin position="14"/>
        <end position="257"/>
    </location>
</feature>
<dbReference type="Ensembl" id="ENSPMAT00000007784.1">
    <property type="protein sequence ID" value="ENSPMAP00000007749.1"/>
    <property type="gene ID" value="ENSPMAG00000007035.1"/>
</dbReference>
<dbReference type="GO" id="GO:0005604">
    <property type="term" value="C:basement membrane"/>
    <property type="evidence" value="ECO:0007669"/>
    <property type="project" value="TreeGrafter"/>
</dbReference>
<dbReference type="PROSITE" id="PS50853">
    <property type="entry name" value="FN3"/>
    <property type="match status" value="4"/>
</dbReference>
<dbReference type="Gene3D" id="2.60.40.10">
    <property type="entry name" value="Immunoglobulins"/>
    <property type="match status" value="4"/>
</dbReference>
<evidence type="ECO:0000256" key="7">
    <source>
        <dbReference type="ARBA" id="ARBA00023180"/>
    </source>
</evidence>
<dbReference type="Gene3D" id="2.10.25.10">
    <property type="entry name" value="Laminin"/>
    <property type="match status" value="3"/>
</dbReference>
<evidence type="ECO:0000256" key="3">
    <source>
        <dbReference type="ARBA" id="ARBA00022525"/>
    </source>
</evidence>
<dbReference type="GO" id="GO:0009887">
    <property type="term" value="P:animal organ morphogenesis"/>
    <property type="evidence" value="ECO:0007669"/>
    <property type="project" value="TreeGrafter"/>
</dbReference>
<dbReference type="FunFam" id="2.10.25.10:FF:000090">
    <property type="entry name" value="laminin subunit alpha"/>
    <property type="match status" value="2"/>
</dbReference>
<accession>S4RRB3</accession>
<dbReference type="InterPro" id="IPR003961">
    <property type="entry name" value="FN3_dom"/>
</dbReference>
<dbReference type="PROSITE" id="PS50027">
    <property type="entry name" value="EGF_LAM_2"/>
    <property type="match status" value="3"/>
</dbReference>
<dbReference type="PANTHER" id="PTHR10574:SF274">
    <property type="entry name" value="USHERIN"/>
    <property type="match status" value="1"/>
</dbReference>
<evidence type="ECO:0000313" key="14">
    <source>
        <dbReference type="Ensembl" id="ENSPMAP00000007749.1"/>
    </source>
</evidence>
<feature type="disulfide bond" evidence="10">
    <location>
        <begin position="740"/>
        <end position="752"/>
    </location>
</feature>
<dbReference type="GO" id="GO:0005576">
    <property type="term" value="C:extracellular region"/>
    <property type="evidence" value="ECO:0007669"/>
    <property type="project" value="UniProtKB-SubCell"/>
</dbReference>
<keyword evidence="5" id="KW-0677">Repeat</keyword>
<dbReference type="OMA" id="KPYRCFC"/>
<evidence type="ECO:0000256" key="4">
    <source>
        <dbReference type="ARBA" id="ARBA00022729"/>
    </source>
</evidence>
<feature type="domain" description="Fibronectin type-III" evidence="12">
    <location>
        <begin position="1105"/>
        <end position="1207"/>
    </location>
</feature>
<feature type="disulfide bond" evidence="10">
    <location>
        <begin position="689"/>
        <end position="701"/>
    </location>
</feature>
<dbReference type="InterPro" id="IPR036116">
    <property type="entry name" value="FN3_sf"/>
</dbReference>
<organism evidence="14">
    <name type="scientific">Petromyzon marinus</name>
    <name type="common">Sea lamprey</name>
    <dbReference type="NCBI Taxonomy" id="7757"/>
    <lineage>
        <taxon>Eukaryota</taxon>
        <taxon>Metazoa</taxon>
        <taxon>Chordata</taxon>
        <taxon>Craniata</taxon>
        <taxon>Vertebrata</taxon>
        <taxon>Cyclostomata</taxon>
        <taxon>Hyperoartia</taxon>
        <taxon>Petromyzontiformes</taxon>
        <taxon>Petromyzontidae</taxon>
        <taxon>Petromyzon</taxon>
    </lineage>
</organism>
<dbReference type="AlphaFoldDB" id="S4RRB3"/>
<dbReference type="CDD" id="cd00055">
    <property type="entry name" value="EGF_Lam"/>
    <property type="match status" value="4"/>
</dbReference>
<feature type="disulfide bond" evidence="10">
    <location>
        <begin position="761"/>
        <end position="770"/>
    </location>
</feature>
<dbReference type="InterPro" id="IPR002049">
    <property type="entry name" value="LE_dom"/>
</dbReference>
<dbReference type="Pfam" id="PF00053">
    <property type="entry name" value="EGF_laminin"/>
    <property type="match status" value="5"/>
</dbReference>
<dbReference type="GO" id="GO:0042995">
    <property type="term" value="C:cell projection"/>
    <property type="evidence" value="ECO:0007669"/>
    <property type="project" value="UniProtKB-SubCell"/>
</dbReference>
<dbReference type="SMART" id="SM00180">
    <property type="entry name" value="EGF_Lam"/>
    <property type="match status" value="5"/>
</dbReference>
<evidence type="ECO:0000256" key="1">
    <source>
        <dbReference type="ARBA" id="ARBA00004316"/>
    </source>
</evidence>
<keyword evidence="6 10" id="KW-1015">Disulfide bond</keyword>
<reference evidence="14" key="2">
    <citation type="submission" date="2025-09" db="UniProtKB">
        <authorList>
            <consortium name="Ensembl"/>
        </authorList>
    </citation>
    <scope>IDENTIFICATION</scope>
</reference>
<dbReference type="PROSITE" id="PS01248">
    <property type="entry name" value="EGF_LAM_1"/>
    <property type="match status" value="1"/>
</dbReference>
<feature type="disulfide bond" evidence="10">
    <location>
        <begin position="660"/>
        <end position="669"/>
    </location>
</feature>
<dbReference type="PANTHER" id="PTHR10574">
    <property type="entry name" value="NETRIN/LAMININ-RELATED"/>
    <property type="match status" value="1"/>
</dbReference>
<sequence>FVGLVQDLRLYRAALTNSHREVAELLTGRLPPLHVQSECRCPGSHPRVSPLHQRYCVRNGASAATHDDRVPRVSPHARPLSHVNDDDASTVWVSAPSPGPGQPPPSVAVSIELRGGSYQVFYVIVQFLSPQPEGVRIQRRPAAGSPWVDWQVFAKDCVSMYNMSKNGPLEKPDSVNCLQFPREVPLSRGNVTFSVLTPEPNLRPGYNAFYATPALQAFVLAAEVRVLLEGRLLGVAGVAGGPLRPYHAVSEVIVSGRCECHGHAERCDSSTTPYRCLCSAQSNTEGPNCELCRPLFRDKPWRAGDTRNQNACRPCLCYGRALSCRYEAILDPHPGLHWRGGGGVCQDCTQNTTGSAVPSLHTRTTQYHGFHTTPRVQLYHRPYTRNTITLVGLGDPYTRTQQHGFGCCCRCTHGKLSARMMDETQRLASCFPPGSLWTLASCHFRSDQCKIHYLNQYGVRGGECYLRDMPRNKFGPCHFFLSQSVYPRAPVLNGAWVCCANKNTATVRCKLFRRDQCGTAFCGCVLCRQIHAGPPAWEVICPAEIGCGMTVCKVEIDDKKRRLQISKCYNSNFNLRRINKACVSTGCEGGGRTNGTAGCDARTGRRHCKALASGSLCSLCRPGSYNLSETNAAGCEPCLCDPQGTEFGTVCDGSSGQCACLPGWAGRRCSTCQAGFYRLEGDASGCRPCDCHERGSAHAACDGNSGQCACTSHTVGGRRCHRCAHSYYGFAQELGRCRECACSTAGSLDTSCHPDTGQCSCKALAMGRRCDACTHGASHLRASNPFGCSKTPSQQPPPVARALGSSAIGLAWSPPDAPNSDLLTYILYRNDSQIYSARDQYPFGPQSFNDTDLSPYTSYSYFVRTANVAGGARSPAASQRTLAGPPPGGPTLEVQGPVGARAVSLRWSEASGASGPVRRYVLESRLPGQASPPQLRYSGLGNAAPVPGLSPFTSYEFAVRACTDGGCRDGRPLRVVTRQAAPEGQAAPRATALGPTELGVSWDPPSRPNGALVRFELFLRGPLEGTNASSPSPREHLVHESSGWLDSQAGAAPGEVALPATATNASVGGLRPFSTYELRVIAVNHAGAGCSPWTRARTGQGASVPMAAPEVVPVSATALKVSWGRPAARAVGGEVLAYRVARLRGQMDDPHAPPVTAEEVCVRGPHDESCLVEGLEPFSRYNFSVSVCTERGCVGSAQGVGVTLPAGTTTRTLT</sequence>
<feature type="disulfide bond" evidence="10">
    <location>
        <begin position="691"/>
        <end position="708"/>
    </location>
</feature>
<dbReference type="PROSITE" id="PS51117">
    <property type="entry name" value="LAMININ_NTER"/>
    <property type="match status" value="1"/>
</dbReference>
<dbReference type="InterPro" id="IPR050440">
    <property type="entry name" value="Laminin/Netrin_ECM"/>
</dbReference>
<evidence type="ECO:0000256" key="6">
    <source>
        <dbReference type="ARBA" id="ARBA00023157"/>
    </source>
</evidence>
<dbReference type="HOGENOM" id="CLU_260947_0_0_1"/>
<keyword evidence="3" id="KW-0964">Secreted</keyword>
<evidence type="ECO:0000256" key="8">
    <source>
        <dbReference type="ARBA" id="ARBA00023273"/>
    </source>
</evidence>
<comment type="caution">
    <text evidence="10">Lacks conserved residue(s) required for the propagation of feature annotation.</text>
</comment>
<dbReference type="FunFam" id="2.10.25.10:FF:000224">
    <property type="entry name" value="Usherin"/>
    <property type="match status" value="1"/>
</dbReference>
<protein>
    <recommendedName>
        <fullName evidence="15">Usher syndrome 2A (autosomal recessive, mild)</fullName>
    </recommendedName>
</protein>
<dbReference type="InterPro" id="IPR013783">
    <property type="entry name" value="Ig-like_fold"/>
</dbReference>
<dbReference type="Gene3D" id="2.170.300.10">
    <property type="entry name" value="Tie2 ligand-binding domain superfamily"/>
    <property type="match status" value="1"/>
</dbReference>
<evidence type="ECO:0000259" key="12">
    <source>
        <dbReference type="PROSITE" id="PS50853"/>
    </source>
</evidence>
<feature type="domain" description="Laminin EGF-like" evidence="11">
    <location>
        <begin position="689"/>
        <end position="739"/>
    </location>
</feature>
<feature type="domain" description="Fibronectin type-III" evidence="12">
    <location>
        <begin position="886"/>
        <end position="983"/>
    </location>
</feature>